<reference evidence="2" key="3">
    <citation type="submission" date="2025-09" db="UniProtKB">
        <authorList>
            <consortium name="Ensembl"/>
        </authorList>
    </citation>
    <scope>IDENTIFICATION</scope>
</reference>
<evidence type="ECO:0000256" key="1">
    <source>
        <dbReference type="SAM" id="MobiDB-lite"/>
    </source>
</evidence>
<protein>
    <submittedName>
        <fullName evidence="2">Uncharacterized protein</fullName>
    </submittedName>
</protein>
<name>A0A4W5RLR9_9TELE</name>
<feature type="region of interest" description="Disordered" evidence="1">
    <location>
        <begin position="172"/>
        <end position="194"/>
    </location>
</feature>
<reference evidence="2" key="2">
    <citation type="submission" date="2025-08" db="UniProtKB">
        <authorList>
            <consortium name="Ensembl"/>
        </authorList>
    </citation>
    <scope>IDENTIFICATION</scope>
</reference>
<dbReference type="Proteomes" id="UP000314982">
    <property type="component" value="Unassembled WGS sequence"/>
</dbReference>
<dbReference type="STRING" id="62062.ENSHHUP00000086878"/>
<accession>A0A4W5RLR9</accession>
<sequence>ASHSVRLDVFLETLGVSQSTLNGLPPHLGLPVAVTCYWLRHAHPRPDRPLLQALLLGLVYGELCIKKKRQREEGPVLERLRGLIQRGARSLDLGVAHAYSQWQCCMRDGLDLNQLLCLPLPEPQCAWLYKGTLVHQLVAELRRGVTPDSLLMEDSSSGQLYRAMLGAILNSQETETTGQPDGPSADSGAGGRRF</sequence>
<dbReference type="PANTHER" id="PTHR15665:SF1">
    <property type="entry name" value="PROTEIN ASTEROID HOMOLOG 1"/>
    <property type="match status" value="1"/>
</dbReference>
<dbReference type="AlphaFoldDB" id="A0A4W5RLR9"/>
<dbReference type="GeneTree" id="ENSGT00390000010145"/>
<evidence type="ECO:0000313" key="3">
    <source>
        <dbReference type="Proteomes" id="UP000314982"/>
    </source>
</evidence>
<keyword evidence="3" id="KW-1185">Reference proteome</keyword>
<evidence type="ECO:0000313" key="2">
    <source>
        <dbReference type="Ensembl" id="ENSHHUP00000086878.1"/>
    </source>
</evidence>
<organism evidence="2 3">
    <name type="scientific">Hucho hucho</name>
    <name type="common">huchen</name>
    <dbReference type="NCBI Taxonomy" id="62062"/>
    <lineage>
        <taxon>Eukaryota</taxon>
        <taxon>Metazoa</taxon>
        <taxon>Chordata</taxon>
        <taxon>Craniata</taxon>
        <taxon>Vertebrata</taxon>
        <taxon>Euteleostomi</taxon>
        <taxon>Actinopterygii</taxon>
        <taxon>Neopterygii</taxon>
        <taxon>Teleostei</taxon>
        <taxon>Protacanthopterygii</taxon>
        <taxon>Salmoniformes</taxon>
        <taxon>Salmonidae</taxon>
        <taxon>Salmoninae</taxon>
        <taxon>Hucho</taxon>
    </lineage>
</organism>
<dbReference type="Ensembl" id="ENSHHUT00000089596.1">
    <property type="protein sequence ID" value="ENSHHUP00000086878.1"/>
    <property type="gene ID" value="ENSHHUG00000050267.1"/>
</dbReference>
<dbReference type="InterPro" id="IPR026832">
    <property type="entry name" value="Asteroid"/>
</dbReference>
<proteinExistence type="predicted"/>
<reference evidence="3" key="1">
    <citation type="submission" date="2018-06" db="EMBL/GenBank/DDBJ databases">
        <title>Genome assembly of Danube salmon.</title>
        <authorList>
            <person name="Macqueen D.J."/>
            <person name="Gundappa M.K."/>
        </authorList>
    </citation>
    <scope>NUCLEOTIDE SEQUENCE [LARGE SCALE GENOMIC DNA]</scope>
</reference>
<dbReference type="PANTHER" id="PTHR15665">
    <property type="entry name" value="ASTEROID PROTEIN"/>
    <property type="match status" value="1"/>
</dbReference>